<accession>A0AB39KUZ0</accession>
<feature type="domain" description="N-acetyltransferase" evidence="1">
    <location>
        <begin position="21"/>
        <end position="174"/>
    </location>
</feature>
<dbReference type="PROSITE" id="PS51186">
    <property type="entry name" value="GNAT"/>
    <property type="match status" value="1"/>
</dbReference>
<gene>
    <name evidence="2" type="ORF">ABOZ73_05035</name>
</gene>
<dbReference type="InterPro" id="IPR000182">
    <property type="entry name" value="GNAT_dom"/>
</dbReference>
<evidence type="ECO:0000313" key="2">
    <source>
        <dbReference type="EMBL" id="XDO97787.1"/>
    </source>
</evidence>
<protein>
    <submittedName>
        <fullName evidence="2">GNAT family N-acetyltransferase</fullName>
    </submittedName>
</protein>
<proteinExistence type="predicted"/>
<evidence type="ECO:0000259" key="1">
    <source>
        <dbReference type="PROSITE" id="PS51186"/>
    </source>
</evidence>
<dbReference type="PANTHER" id="PTHR43792">
    <property type="entry name" value="GNAT FAMILY, PUTATIVE (AFU_ORTHOLOGUE AFUA_3G00765)-RELATED-RELATED"/>
    <property type="match status" value="1"/>
</dbReference>
<dbReference type="Gene3D" id="3.40.630.30">
    <property type="match status" value="1"/>
</dbReference>
<dbReference type="RefSeq" id="WP_369061225.1">
    <property type="nucleotide sequence ID" value="NZ_CP158375.1"/>
</dbReference>
<dbReference type="Pfam" id="PF13302">
    <property type="entry name" value="Acetyltransf_3"/>
    <property type="match status" value="1"/>
</dbReference>
<dbReference type="PANTHER" id="PTHR43792:SF1">
    <property type="entry name" value="N-ACETYLTRANSFERASE DOMAIN-CONTAINING PROTEIN"/>
    <property type="match status" value="1"/>
</dbReference>
<reference evidence="2" key="1">
    <citation type="submission" date="2024-06" db="EMBL/GenBank/DDBJ databases">
        <title>Caulobacter inopinatus, sp. nov.</title>
        <authorList>
            <person name="Donachie S.P."/>
        </authorList>
    </citation>
    <scope>NUCLEOTIDE SEQUENCE</scope>
    <source>
        <strain evidence="2">73W</strain>
    </source>
</reference>
<dbReference type="InterPro" id="IPR016181">
    <property type="entry name" value="Acyl_CoA_acyltransferase"/>
</dbReference>
<dbReference type="GO" id="GO:0016747">
    <property type="term" value="F:acyltransferase activity, transferring groups other than amino-acyl groups"/>
    <property type="evidence" value="ECO:0007669"/>
    <property type="project" value="InterPro"/>
</dbReference>
<sequence>MPSGRHASPVIPTEFFRTPRLAFRPFMQSDLDALAAIIGDPRVARFVGDGQPLERPAAALWITRSRENVQQHGYGTGAVVELTDGRLVGWAGWARPEGEPEELVYGFAHDAWGRGYATEIAAGLVRFARESLELTELRAITYEDNAASRRVLERLGFQPQSVEDGDVIYRLVLE</sequence>
<dbReference type="SUPFAM" id="SSF55729">
    <property type="entry name" value="Acyl-CoA N-acyltransferases (Nat)"/>
    <property type="match status" value="1"/>
</dbReference>
<name>A0AB39KUZ0_9CAUL</name>
<dbReference type="AlphaFoldDB" id="A0AB39KUZ0"/>
<organism evidence="2">
    <name type="scientific">Caulobacter sp. 73W</name>
    <dbReference type="NCBI Taxonomy" id="3161137"/>
    <lineage>
        <taxon>Bacteria</taxon>
        <taxon>Pseudomonadati</taxon>
        <taxon>Pseudomonadota</taxon>
        <taxon>Alphaproteobacteria</taxon>
        <taxon>Caulobacterales</taxon>
        <taxon>Caulobacteraceae</taxon>
        <taxon>Caulobacter</taxon>
    </lineage>
</organism>
<dbReference type="EMBL" id="CP158375">
    <property type="protein sequence ID" value="XDO97787.1"/>
    <property type="molecule type" value="Genomic_DNA"/>
</dbReference>
<dbReference type="InterPro" id="IPR051531">
    <property type="entry name" value="N-acetyltransferase"/>
</dbReference>